<dbReference type="AlphaFoldDB" id="A0A0L8AKN7"/>
<dbReference type="EMBL" id="JSVA01000009">
    <property type="protein sequence ID" value="KOF02949.1"/>
    <property type="molecule type" value="Genomic_DNA"/>
</dbReference>
<dbReference type="InterPro" id="IPR036594">
    <property type="entry name" value="Meth_synthase_dom"/>
</dbReference>
<feature type="domain" description="HTH merR-type" evidence="4">
    <location>
        <begin position="3"/>
        <end position="72"/>
    </location>
</feature>
<dbReference type="Proteomes" id="UP000036908">
    <property type="component" value="Unassembled WGS sequence"/>
</dbReference>
<dbReference type="Pfam" id="PF13411">
    <property type="entry name" value="MerR_1"/>
    <property type="match status" value="1"/>
</dbReference>
<evidence type="ECO:0000256" key="3">
    <source>
        <dbReference type="ARBA" id="ARBA00023163"/>
    </source>
</evidence>
<accession>A0A0L8AKN7</accession>
<dbReference type="Gene3D" id="3.40.50.280">
    <property type="entry name" value="Cobalamin-binding domain"/>
    <property type="match status" value="1"/>
</dbReference>
<evidence type="ECO:0000313" key="5">
    <source>
        <dbReference type="EMBL" id="KOF02949.1"/>
    </source>
</evidence>
<dbReference type="OrthoDB" id="9800334at2"/>
<keyword evidence="2" id="KW-0238">DNA-binding</keyword>
<evidence type="ECO:0000313" key="6">
    <source>
        <dbReference type="Proteomes" id="UP000036908"/>
    </source>
</evidence>
<dbReference type="GO" id="GO:0003700">
    <property type="term" value="F:DNA-binding transcription factor activity"/>
    <property type="evidence" value="ECO:0007669"/>
    <property type="project" value="InterPro"/>
</dbReference>
<gene>
    <name evidence="5" type="ORF">OB69_08930</name>
</gene>
<dbReference type="RefSeq" id="WP_053223374.1">
    <property type="nucleotide sequence ID" value="NZ_JSVA01000009.1"/>
</dbReference>
<dbReference type="PANTHER" id="PTHR30204:SF67">
    <property type="entry name" value="HTH-TYPE TRANSCRIPTIONAL REGULATOR MLRA-RELATED"/>
    <property type="match status" value="1"/>
</dbReference>
<keyword evidence="1" id="KW-0805">Transcription regulation</keyword>
<evidence type="ECO:0000256" key="2">
    <source>
        <dbReference type="ARBA" id="ARBA00023125"/>
    </source>
</evidence>
<dbReference type="SMART" id="SM00422">
    <property type="entry name" value="HTH_MERR"/>
    <property type="match status" value="1"/>
</dbReference>
<dbReference type="InterPro" id="IPR047057">
    <property type="entry name" value="MerR_fam"/>
</dbReference>
<dbReference type="PATRIC" id="fig|1566026.4.peg.3619"/>
<dbReference type="InterPro" id="IPR009061">
    <property type="entry name" value="DNA-bd_dom_put_sf"/>
</dbReference>
<proteinExistence type="predicted"/>
<sequence>MANYSIKDLEHLSGIKAHTLRIWEQRYNLINPKRTETNIRFYDQDDLKLILNVSLLKDNGIKISKIAEMTREQLNEAIINISDSSTNFADQIYALTLCMIDLDEQRFEKIINSNTLKHGFERTMTNLVIPFLSKIGVMWLTDAINPAQEHFISHLVRQKIMVAIDGQQTNIDSSAKKYMLFLPEGELHELILLFANYLIKSRGGRVIYLGQTLPITDLKMAHEIYEPEYLLTVLTGKPQNSTPKEYIEELSNLFPSSEILVSGRQVVGQDLELPNNVTILASLNDLITFAEENSTVDTP</sequence>
<dbReference type="PROSITE" id="PS50937">
    <property type="entry name" value="HTH_MERR_2"/>
    <property type="match status" value="1"/>
</dbReference>
<dbReference type="Gene3D" id="1.10.1240.10">
    <property type="entry name" value="Methionine synthase domain"/>
    <property type="match status" value="1"/>
</dbReference>
<dbReference type="SUPFAM" id="SSF46955">
    <property type="entry name" value="Putative DNA-binding domain"/>
    <property type="match status" value="1"/>
</dbReference>
<evidence type="ECO:0000256" key="1">
    <source>
        <dbReference type="ARBA" id="ARBA00023015"/>
    </source>
</evidence>
<dbReference type="PANTHER" id="PTHR30204">
    <property type="entry name" value="REDOX-CYCLING DRUG-SENSING TRANSCRIPTIONAL ACTIVATOR SOXR"/>
    <property type="match status" value="1"/>
</dbReference>
<dbReference type="CDD" id="cd01104">
    <property type="entry name" value="HTH_MlrA-CarA"/>
    <property type="match status" value="1"/>
</dbReference>
<keyword evidence="3" id="KW-0804">Transcription</keyword>
<dbReference type="InterPro" id="IPR003759">
    <property type="entry name" value="Cbl-bd_cap"/>
</dbReference>
<dbReference type="Gene3D" id="1.10.1660.10">
    <property type="match status" value="1"/>
</dbReference>
<evidence type="ECO:0000259" key="4">
    <source>
        <dbReference type="PROSITE" id="PS50937"/>
    </source>
</evidence>
<keyword evidence="6" id="KW-1185">Reference proteome</keyword>
<comment type="caution">
    <text evidence="5">The sequence shown here is derived from an EMBL/GenBank/DDBJ whole genome shotgun (WGS) entry which is preliminary data.</text>
</comment>
<protein>
    <submittedName>
        <fullName evidence="5">MerR family transcriptional regulator</fullName>
    </submittedName>
</protein>
<organism evidence="5 6">
    <name type="scientific">Roseivirga seohaensis subsp. aquiponti</name>
    <dbReference type="NCBI Taxonomy" id="1566026"/>
    <lineage>
        <taxon>Bacteria</taxon>
        <taxon>Pseudomonadati</taxon>
        <taxon>Bacteroidota</taxon>
        <taxon>Cytophagia</taxon>
        <taxon>Cytophagales</taxon>
        <taxon>Roseivirgaceae</taxon>
        <taxon>Roseivirga</taxon>
    </lineage>
</organism>
<name>A0A0L8AKN7_9BACT</name>
<reference evidence="6" key="1">
    <citation type="submission" date="2014-11" db="EMBL/GenBank/DDBJ databases">
        <title>Genome sequencing of Roseivirga sp. D-25.</title>
        <authorList>
            <person name="Selvaratnam C."/>
            <person name="Thevarajoo S."/>
            <person name="Goh K.M."/>
            <person name="Eee R."/>
            <person name="Chan K.-G."/>
            <person name="Chong C.S."/>
        </authorList>
    </citation>
    <scope>NUCLEOTIDE SEQUENCE [LARGE SCALE GENOMIC DNA]</scope>
    <source>
        <strain evidence="6">D-25</strain>
    </source>
</reference>
<dbReference type="GO" id="GO:0003677">
    <property type="term" value="F:DNA binding"/>
    <property type="evidence" value="ECO:0007669"/>
    <property type="project" value="UniProtKB-KW"/>
</dbReference>
<dbReference type="InterPro" id="IPR000551">
    <property type="entry name" value="MerR-type_HTH_dom"/>
</dbReference>
<dbReference type="Pfam" id="PF02607">
    <property type="entry name" value="B12-binding_2"/>
    <property type="match status" value="1"/>
</dbReference>